<sequence>MLKRLSAREKFEQLIADYEPLLRNAFLESIRDIKSNIQIKRIVERLERNDIAGAIEALYLDQSAFRPLDRAIAQAFEGGGVAAVTDMPTLRDPSGAKLVVRFDMRNYRAEAWLREHSAGLVNDIIADQRNGIRTFLTEGLEAGRGPRAVALDIAGRVNRATGAREGGIVGLTAAQTRYVATARSELMSNDPEQLKRYLTRNRRDKRFDATVRKAIKTGKPIPVATIDRMTTQQYANRLLLLRGETIARTETMGALNASQMEAYQQLIDSGAISETVVQRVWHTARDGRVRDSHQGMEGQTVGFRTPFQSPRGPLLQYPGDPSAPASEIVNCRCRMSIKTDFLADID</sequence>
<dbReference type="Proteomes" id="UP000241444">
    <property type="component" value="Unassembled WGS sequence"/>
</dbReference>
<reference evidence="3" key="1">
    <citation type="submission" date="2017-11" db="EMBL/GenBank/DDBJ databases">
        <authorList>
            <person name="Kuznetsova I."/>
            <person name="Sazanova A."/>
            <person name="Chirak E."/>
            <person name="Safronova V."/>
            <person name="Willems A."/>
        </authorList>
    </citation>
    <scope>NUCLEOTIDE SEQUENCE [LARGE SCALE GENOMIC DNA]</scope>
    <source>
        <strain evidence="3">STM 196</strain>
    </source>
</reference>
<keyword evidence="3" id="KW-1185">Reference proteome</keyword>
<dbReference type="InterPro" id="IPR006528">
    <property type="entry name" value="Phage_head_morphogenesis_dom"/>
</dbReference>
<evidence type="ECO:0000313" key="3">
    <source>
        <dbReference type="Proteomes" id="UP000241444"/>
    </source>
</evidence>
<dbReference type="OrthoDB" id="952090at2"/>
<evidence type="ECO:0000313" key="2">
    <source>
        <dbReference type="EMBL" id="PSH68618.1"/>
    </source>
</evidence>
<evidence type="ECO:0000259" key="1">
    <source>
        <dbReference type="Pfam" id="PF04233"/>
    </source>
</evidence>
<feature type="domain" description="Phage head morphogenesis" evidence="1">
    <location>
        <begin position="241"/>
        <end position="335"/>
    </location>
</feature>
<name>A0A2P7BQ59_9HYPH</name>
<gene>
    <name evidence="2" type="ORF">CU102_12725</name>
</gene>
<dbReference type="RefSeq" id="WP_106711472.1">
    <property type="nucleotide sequence ID" value="NZ_PGGO01000008.1"/>
</dbReference>
<proteinExistence type="predicted"/>
<accession>A0A2P7BQ59</accession>
<protein>
    <submittedName>
        <fullName evidence="2">Head morphogenesis protein</fullName>
    </submittedName>
</protein>
<dbReference type="AlphaFoldDB" id="A0A2P7BQ59"/>
<comment type="caution">
    <text evidence="2">The sequence shown here is derived from an EMBL/GenBank/DDBJ whole genome shotgun (WGS) entry which is preliminary data.</text>
</comment>
<dbReference type="Pfam" id="PF04233">
    <property type="entry name" value="Phage_Mu_F"/>
    <property type="match status" value="1"/>
</dbReference>
<dbReference type="EMBL" id="PGGO01000008">
    <property type="protein sequence ID" value="PSH68618.1"/>
    <property type="molecule type" value="Genomic_DNA"/>
</dbReference>
<organism evidence="2 3">
    <name type="scientific">Phyllobacterium brassicacearum</name>
    <dbReference type="NCBI Taxonomy" id="314235"/>
    <lineage>
        <taxon>Bacteria</taxon>
        <taxon>Pseudomonadati</taxon>
        <taxon>Pseudomonadota</taxon>
        <taxon>Alphaproteobacteria</taxon>
        <taxon>Hyphomicrobiales</taxon>
        <taxon>Phyllobacteriaceae</taxon>
        <taxon>Phyllobacterium</taxon>
    </lineage>
</organism>